<evidence type="ECO:0000256" key="13">
    <source>
        <dbReference type="ARBA" id="ARBA00023242"/>
    </source>
</evidence>
<dbReference type="EMBL" id="PKPP01002307">
    <property type="protein sequence ID" value="PWA76152.1"/>
    <property type="molecule type" value="Genomic_DNA"/>
</dbReference>
<dbReference type="Gene3D" id="3.30.565.10">
    <property type="entry name" value="Histidine kinase-like ATPase, C-terminal domain"/>
    <property type="match status" value="1"/>
</dbReference>
<keyword evidence="10 14" id="KW-0175">Coiled coil</keyword>
<proteinExistence type="inferred from homology"/>
<evidence type="ECO:0000256" key="7">
    <source>
        <dbReference type="ARBA" id="ARBA00022801"/>
    </source>
</evidence>
<sequence>MVKRTLGSISSIRYLPSLELFWMIFRNLNMVDAYWDDELGEVDTGLVKLGSTPIRITNDQIESQNQILQIVNVDETTQDSERNKSSSGSGTGHSGTYILDHGKAVVDASSPCSTTAVCGIPLCRQFWKAGTYDVESTPVSKTQVGSNYLHIHPKFLHSNATSHKWAFGAIAELLDNAVDEIQNGATCVMIDKTLNPRDGSPALLIQDNGSGMSPEAMRQCLSFGFSDKKSDSAIGKYGNGFKTSSMRLGADALVFSRHLVDGNWTQSIGLLSYTFLTQSGYDRIVVPMVHYKYNTMTHKFQSLQPASEEHSNSNLSVLLQWSPYSTEEELLEQCNFGHRGTKIIIYNLWLDDEGKMELDFDSDPEDIRIMWDGESKMKDKSVKSVSENHIANHLRRSLRAYLSILYIKLPETFSIRLRRKVVLYHNLARDLKYHEFISYKAHNGRHGRGGCNEGEVVTTIGFHKDAPNVKVHGFSIYHKRRLILPFLSVVGLGKGRGVVGVLEANYIEPTHNKQDFENTNVYQKLVTRLRQMTYEYWDTHCRAIGCEVPEKARPSSASHALSRSPQTPVGCSKSAPDVTTANDRAALNGHCYDIEPVELFPCLPQGSNDGSDLKRKLPDHPKDRPSKNIRVSPSVANTGSNMLDSIDNRKKMAMMQENKKLKDNCLEYEKVERELNLKVMELKTELKEAQREYAAWFTELQALERVKVERNRYIYV</sequence>
<evidence type="ECO:0000256" key="5">
    <source>
        <dbReference type="ARBA" id="ARBA00022759"/>
    </source>
</evidence>
<keyword evidence="6" id="KW-0227">DNA damage</keyword>
<dbReference type="GO" id="GO:0005524">
    <property type="term" value="F:ATP binding"/>
    <property type="evidence" value="ECO:0007669"/>
    <property type="project" value="UniProtKB-KW"/>
</dbReference>
<evidence type="ECO:0000256" key="10">
    <source>
        <dbReference type="ARBA" id="ARBA00023054"/>
    </source>
</evidence>
<dbReference type="Pfam" id="PF13589">
    <property type="entry name" value="HATPase_c_3"/>
    <property type="match status" value="1"/>
</dbReference>
<evidence type="ECO:0000256" key="8">
    <source>
        <dbReference type="ARBA" id="ARBA00022840"/>
    </source>
</evidence>
<accession>A0A2U1NRL8</accession>
<dbReference type="GO" id="GO:0004519">
    <property type="term" value="F:endonuclease activity"/>
    <property type="evidence" value="ECO:0007669"/>
    <property type="project" value="UniProtKB-KW"/>
</dbReference>
<dbReference type="Proteomes" id="UP000245207">
    <property type="component" value="Unassembled WGS sequence"/>
</dbReference>
<comment type="similarity">
    <text evidence="2">Belongs to the MORC ATPase protein family.</text>
</comment>
<dbReference type="InterPro" id="IPR045261">
    <property type="entry name" value="MORC_ATPase"/>
</dbReference>
<evidence type="ECO:0000256" key="11">
    <source>
        <dbReference type="ARBA" id="ARBA00023158"/>
    </source>
</evidence>
<evidence type="ECO:0000256" key="6">
    <source>
        <dbReference type="ARBA" id="ARBA00022763"/>
    </source>
</evidence>
<keyword evidence="11" id="KW-0943">RNA-mediated gene silencing</keyword>
<dbReference type="GO" id="GO:0006325">
    <property type="term" value="P:chromatin organization"/>
    <property type="evidence" value="ECO:0007669"/>
    <property type="project" value="UniProtKB-KW"/>
</dbReference>
<evidence type="ECO:0000256" key="3">
    <source>
        <dbReference type="ARBA" id="ARBA00022722"/>
    </source>
</evidence>
<keyword evidence="18" id="KW-1185">Reference proteome</keyword>
<feature type="region of interest" description="Disordered" evidence="15">
    <location>
        <begin position="610"/>
        <end position="629"/>
    </location>
</feature>
<protein>
    <submittedName>
        <fullName evidence="17">Histidine kinase-like ATPase, ATP-binding domain-containing protein</fullName>
    </submittedName>
</protein>
<evidence type="ECO:0000313" key="18">
    <source>
        <dbReference type="Proteomes" id="UP000245207"/>
    </source>
</evidence>
<keyword evidence="3" id="KW-0540">Nuclease</keyword>
<keyword evidence="4" id="KW-0547">Nucleotide-binding</keyword>
<evidence type="ECO:0000256" key="12">
    <source>
        <dbReference type="ARBA" id="ARBA00023204"/>
    </source>
</evidence>
<evidence type="ECO:0000259" key="16">
    <source>
        <dbReference type="Pfam" id="PF17942"/>
    </source>
</evidence>
<feature type="region of interest" description="Disordered" evidence="15">
    <location>
        <begin position="555"/>
        <end position="577"/>
    </location>
</feature>
<comment type="subcellular location">
    <subcellularLocation>
        <location evidence="1">Nucleus</location>
    </subcellularLocation>
</comment>
<dbReference type="Pfam" id="PF17942">
    <property type="entry name" value="Morc6_S5"/>
    <property type="match status" value="1"/>
</dbReference>
<evidence type="ECO:0000256" key="9">
    <source>
        <dbReference type="ARBA" id="ARBA00022853"/>
    </source>
</evidence>
<evidence type="ECO:0000256" key="2">
    <source>
        <dbReference type="ARBA" id="ARBA00007845"/>
    </source>
</evidence>
<dbReference type="GO" id="GO:0006281">
    <property type="term" value="P:DNA repair"/>
    <property type="evidence" value="ECO:0007669"/>
    <property type="project" value="UniProtKB-KW"/>
</dbReference>
<feature type="coiled-coil region" evidence="14">
    <location>
        <begin position="658"/>
        <end position="706"/>
    </location>
</feature>
<comment type="caution">
    <text evidence="17">The sequence shown here is derived from an EMBL/GenBank/DDBJ whole genome shotgun (WGS) entry which is preliminary data.</text>
</comment>
<dbReference type="InterPro" id="IPR036890">
    <property type="entry name" value="HATPase_C_sf"/>
</dbReference>
<dbReference type="GO" id="GO:0016887">
    <property type="term" value="F:ATP hydrolysis activity"/>
    <property type="evidence" value="ECO:0007669"/>
    <property type="project" value="InterPro"/>
</dbReference>
<keyword evidence="13" id="KW-0539">Nucleus</keyword>
<keyword evidence="9" id="KW-0156">Chromatin regulator</keyword>
<dbReference type="AlphaFoldDB" id="A0A2U1NRL8"/>
<evidence type="ECO:0000256" key="4">
    <source>
        <dbReference type="ARBA" id="ARBA00022741"/>
    </source>
</evidence>
<reference evidence="17 18" key="1">
    <citation type="journal article" date="2018" name="Mol. Plant">
        <title>The genome of Artemisia annua provides insight into the evolution of Asteraceae family and artemisinin biosynthesis.</title>
        <authorList>
            <person name="Shen Q."/>
            <person name="Zhang L."/>
            <person name="Liao Z."/>
            <person name="Wang S."/>
            <person name="Yan T."/>
            <person name="Shi P."/>
            <person name="Liu M."/>
            <person name="Fu X."/>
            <person name="Pan Q."/>
            <person name="Wang Y."/>
            <person name="Lv Z."/>
            <person name="Lu X."/>
            <person name="Zhang F."/>
            <person name="Jiang W."/>
            <person name="Ma Y."/>
            <person name="Chen M."/>
            <person name="Hao X."/>
            <person name="Li L."/>
            <person name="Tang Y."/>
            <person name="Lv G."/>
            <person name="Zhou Y."/>
            <person name="Sun X."/>
            <person name="Brodelius P.E."/>
            <person name="Rose J.K.C."/>
            <person name="Tang K."/>
        </authorList>
    </citation>
    <scope>NUCLEOTIDE SEQUENCE [LARGE SCALE GENOMIC DNA]</scope>
    <source>
        <strain evidence="18">cv. Huhao1</strain>
        <tissue evidence="17">Leaf</tissue>
    </source>
</reference>
<keyword evidence="17" id="KW-0808">Transferase</keyword>
<name>A0A2U1NRL8_ARTAN</name>
<feature type="domain" description="Morc S5" evidence="16">
    <location>
        <begin position="397"/>
        <end position="537"/>
    </location>
</feature>
<keyword evidence="5" id="KW-0255">Endonuclease</keyword>
<dbReference type="SUPFAM" id="SSF55874">
    <property type="entry name" value="ATPase domain of HSP90 chaperone/DNA topoisomerase II/histidine kinase"/>
    <property type="match status" value="1"/>
</dbReference>
<dbReference type="GO" id="GO:0031047">
    <property type="term" value="P:regulatory ncRNA-mediated gene silencing"/>
    <property type="evidence" value="ECO:0007669"/>
    <property type="project" value="UniProtKB-KW"/>
</dbReference>
<evidence type="ECO:0000256" key="1">
    <source>
        <dbReference type="ARBA" id="ARBA00004123"/>
    </source>
</evidence>
<keyword evidence="7" id="KW-0378">Hydrolase</keyword>
<evidence type="ECO:0000256" key="15">
    <source>
        <dbReference type="SAM" id="MobiDB-lite"/>
    </source>
</evidence>
<dbReference type="GO" id="GO:0031349">
    <property type="term" value="P:positive regulation of defense response"/>
    <property type="evidence" value="ECO:0007669"/>
    <property type="project" value="UniProtKB-ARBA"/>
</dbReference>
<gene>
    <name evidence="17" type="ORF">CTI12_AA238700</name>
</gene>
<dbReference type="PANTHER" id="PTHR23336">
    <property type="entry name" value="ZINC FINGER CW-TYPE COILED-COIL DOMAIN PROTEIN 3"/>
    <property type="match status" value="1"/>
</dbReference>
<dbReference type="FunFam" id="3.30.565.10:FF:000075">
    <property type="entry name" value="MORC family CW-type zinc finger protein 4"/>
    <property type="match status" value="1"/>
</dbReference>
<dbReference type="PANTHER" id="PTHR23336:SF44">
    <property type="entry name" value="PROTEIN MICRORCHIDIA 6"/>
    <property type="match status" value="1"/>
</dbReference>
<keyword evidence="8 17" id="KW-0067">ATP-binding</keyword>
<keyword evidence="12" id="KW-0234">DNA repair</keyword>
<organism evidence="17 18">
    <name type="scientific">Artemisia annua</name>
    <name type="common">Sweet wormwood</name>
    <dbReference type="NCBI Taxonomy" id="35608"/>
    <lineage>
        <taxon>Eukaryota</taxon>
        <taxon>Viridiplantae</taxon>
        <taxon>Streptophyta</taxon>
        <taxon>Embryophyta</taxon>
        <taxon>Tracheophyta</taxon>
        <taxon>Spermatophyta</taxon>
        <taxon>Magnoliopsida</taxon>
        <taxon>eudicotyledons</taxon>
        <taxon>Gunneridae</taxon>
        <taxon>Pentapetalae</taxon>
        <taxon>asterids</taxon>
        <taxon>campanulids</taxon>
        <taxon>Asterales</taxon>
        <taxon>Asteraceae</taxon>
        <taxon>Asteroideae</taxon>
        <taxon>Anthemideae</taxon>
        <taxon>Artemisiinae</taxon>
        <taxon>Artemisia</taxon>
    </lineage>
</organism>
<dbReference type="GO" id="GO:0005634">
    <property type="term" value="C:nucleus"/>
    <property type="evidence" value="ECO:0007669"/>
    <property type="project" value="UniProtKB-SubCell"/>
</dbReference>
<feature type="region of interest" description="Disordered" evidence="15">
    <location>
        <begin position="74"/>
        <end position="94"/>
    </location>
</feature>
<evidence type="ECO:0000313" key="17">
    <source>
        <dbReference type="EMBL" id="PWA76152.1"/>
    </source>
</evidence>
<dbReference type="InterPro" id="IPR041006">
    <property type="entry name" value="Morc_S5"/>
</dbReference>
<feature type="compositionally biased region" description="Polar residues" evidence="15">
    <location>
        <begin position="555"/>
        <end position="569"/>
    </location>
</feature>
<dbReference type="GO" id="GO:0016301">
    <property type="term" value="F:kinase activity"/>
    <property type="evidence" value="ECO:0007669"/>
    <property type="project" value="UniProtKB-KW"/>
</dbReference>
<dbReference type="STRING" id="35608.A0A2U1NRL8"/>
<dbReference type="OrthoDB" id="757982at2759"/>
<keyword evidence="17" id="KW-0418">Kinase</keyword>
<evidence type="ECO:0000256" key="14">
    <source>
        <dbReference type="SAM" id="Coils"/>
    </source>
</evidence>
<feature type="compositionally biased region" description="Basic and acidic residues" evidence="15">
    <location>
        <begin position="611"/>
        <end position="626"/>
    </location>
</feature>